<organism evidence="1 2">
    <name type="scientific">Rhododendron molle</name>
    <name type="common">Chinese azalea</name>
    <name type="synonym">Azalea mollis</name>
    <dbReference type="NCBI Taxonomy" id="49168"/>
    <lineage>
        <taxon>Eukaryota</taxon>
        <taxon>Viridiplantae</taxon>
        <taxon>Streptophyta</taxon>
        <taxon>Embryophyta</taxon>
        <taxon>Tracheophyta</taxon>
        <taxon>Spermatophyta</taxon>
        <taxon>Magnoliopsida</taxon>
        <taxon>eudicotyledons</taxon>
        <taxon>Gunneridae</taxon>
        <taxon>Pentapetalae</taxon>
        <taxon>asterids</taxon>
        <taxon>Ericales</taxon>
        <taxon>Ericaceae</taxon>
        <taxon>Ericoideae</taxon>
        <taxon>Rhodoreae</taxon>
        <taxon>Rhododendron</taxon>
    </lineage>
</organism>
<accession>A0ACC0P6Z6</accession>
<evidence type="ECO:0000313" key="1">
    <source>
        <dbReference type="EMBL" id="KAI8560984.1"/>
    </source>
</evidence>
<comment type="caution">
    <text evidence="1">The sequence shown here is derived from an EMBL/GenBank/DDBJ whole genome shotgun (WGS) entry which is preliminary data.</text>
</comment>
<protein>
    <submittedName>
        <fullName evidence="1">Uncharacterized protein</fullName>
    </submittedName>
</protein>
<dbReference type="EMBL" id="CM046391">
    <property type="protein sequence ID" value="KAI8560984.1"/>
    <property type="molecule type" value="Genomic_DNA"/>
</dbReference>
<dbReference type="Proteomes" id="UP001062846">
    <property type="component" value="Chromosome 4"/>
</dbReference>
<proteinExistence type="predicted"/>
<name>A0ACC0P6Z6_RHOML</name>
<gene>
    <name evidence="1" type="ORF">RHMOL_Rhmol04G0299500</name>
</gene>
<keyword evidence="2" id="KW-1185">Reference proteome</keyword>
<evidence type="ECO:0000313" key="2">
    <source>
        <dbReference type="Proteomes" id="UP001062846"/>
    </source>
</evidence>
<sequence>MPLPKCCYLQHFDSGLCNIGCWKEATRMFGHMLDASISPDVFTLNTFEDAPTKEGKAKEAEVIIELLDENEMELGRNSQ</sequence>
<reference evidence="1" key="1">
    <citation type="submission" date="2022-02" db="EMBL/GenBank/DDBJ databases">
        <title>Plant Genome Project.</title>
        <authorList>
            <person name="Zhang R.-G."/>
        </authorList>
    </citation>
    <scope>NUCLEOTIDE SEQUENCE</scope>
    <source>
        <strain evidence="1">AT1</strain>
    </source>
</reference>